<sequence>MEDKDLIAKDVTQLIGKTPLVYLNKVVEGCVAPIAAKLEAMEPCSSVKDRIGYSMIADAEEKGIIKPGESVLIEPTSGNTGIGLAFMAAAKGYKLVITMPSSMSLERRMVLRAFGAELVLTDPARGMKGAVQKAEEIHAKTPNSFILQQFENPANPKIHYKATGPEIWKGTGGRVDILVSGIGTGGTVTGAGKYLKEQNPSIKLIGVEPVESAVLSGGKSGPHKIQGLGAGFIPGVLDVNLLDEVIQISSEEAVETAKQLALKEGLLVGISSGAAAAAAVKIAKRPENTGKLIVVVFPSFGERYLSSVLFESVKREAENMVFEP</sequence>
<dbReference type="CDD" id="cd01561">
    <property type="entry name" value="CBS_like"/>
    <property type="match status" value="1"/>
</dbReference>
<evidence type="ECO:0000256" key="6">
    <source>
        <dbReference type="ARBA" id="ARBA00022679"/>
    </source>
</evidence>
<dbReference type="InterPro" id="IPR050214">
    <property type="entry name" value="Cys_Synth/Cystath_Beta-Synth"/>
</dbReference>
<feature type="modified residue" description="N6-(pyridoxal phosphate)lysine" evidence="11">
    <location>
        <position position="48"/>
    </location>
</feature>
<evidence type="ECO:0000256" key="5">
    <source>
        <dbReference type="ARBA" id="ARBA00022605"/>
    </source>
</evidence>
<keyword evidence="8 12" id="KW-0198">Cysteine biosynthesis</keyword>
<dbReference type="NCBIfam" id="TIGR01139">
    <property type="entry name" value="cysK"/>
    <property type="match status" value="1"/>
</dbReference>
<feature type="binding site" evidence="10">
    <location>
        <begin position="183"/>
        <end position="187"/>
    </location>
    <ligand>
        <name>pyridoxal 5'-phosphate</name>
        <dbReference type="ChEBI" id="CHEBI:597326"/>
    </ligand>
</feature>
<dbReference type="InterPro" id="IPR001926">
    <property type="entry name" value="TrpB-like_PALP"/>
</dbReference>
<dbReference type="FunFam" id="3.40.50.1100:FF:000130">
    <property type="entry name" value="Cysteine synthase"/>
    <property type="match status" value="1"/>
</dbReference>
<evidence type="ECO:0000259" key="13">
    <source>
        <dbReference type="Pfam" id="PF00291"/>
    </source>
</evidence>
<dbReference type="EMBL" id="JAIQCV010000013">
    <property type="protein sequence ID" value="KAH1032014.1"/>
    <property type="molecule type" value="Genomic_DNA"/>
</dbReference>
<comment type="similarity">
    <text evidence="3 12">Belongs to the cysteine synthase/cystathionine beta-synthase family.</text>
</comment>
<evidence type="ECO:0000256" key="8">
    <source>
        <dbReference type="ARBA" id="ARBA00023192"/>
    </source>
</evidence>
<protein>
    <recommendedName>
        <fullName evidence="4 12">Cysteine synthase</fullName>
        <ecNumber evidence="4 12">2.5.1.47</ecNumber>
    </recommendedName>
</protein>
<accession>A0A9D3ZFK3</accession>
<name>A0A9D3ZFK3_9ROSI</name>
<comment type="cofactor">
    <cofactor evidence="1 10 12">
        <name>pyridoxal 5'-phosphate</name>
        <dbReference type="ChEBI" id="CHEBI:597326"/>
    </cofactor>
</comment>
<dbReference type="FunFam" id="3.40.50.1100:FF:000006">
    <property type="entry name" value="Cysteine synthase"/>
    <property type="match status" value="1"/>
</dbReference>
<feature type="binding site" evidence="10">
    <location>
        <position position="271"/>
    </location>
    <ligand>
        <name>pyridoxal 5'-phosphate</name>
        <dbReference type="ChEBI" id="CHEBI:597326"/>
    </ligand>
</feature>
<dbReference type="NCBIfam" id="TIGR01136">
    <property type="entry name" value="cysKM"/>
    <property type="match status" value="1"/>
</dbReference>
<feature type="domain" description="Tryptophan synthase beta chain-like PALP" evidence="13">
    <location>
        <begin position="11"/>
        <end position="298"/>
    </location>
</feature>
<proteinExistence type="inferred from homology"/>
<keyword evidence="6 12" id="KW-0808">Transferase</keyword>
<dbReference type="EC" id="2.5.1.47" evidence="4 12"/>
<evidence type="ECO:0000256" key="7">
    <source>
        <dbReference type="ARBA" id="ARBA00022898"/>
    </source>
</evidence>
<keyword evidence="15" id="KW-1185">Reference proteome</keyword>
<dbReference type="InterPro" id="IPR005859">
    <property type="entry name" value="CysK"/>
</dbReference>
<dbReference type="AlphaFoldDB" id="A0A9D3ZFK3"/>
<dbReference type="OrthoDB" id="10259545at2759"/>
<comment type="pathway">
    <text evidence="2">Amino-acid biosynthesis; L-cysteine biosynthesis; L-cysteine from L-serine: step 2/2.</text>
</comment>
<evidence type="ECO:0000256" key="1">
    <source>
        <dbReference type="ARBA" id="ARBA00001933"/>
    </source>
</evidence>
<comment type="caution">
    <text evidence="14">The sequence shown here is derived from an EMBL/GenBank/DDBJ whole genome shotgun (WGS) entry which is preliminary data.</text>
</comment>
<dbReference type="InterPro" id="IPR001216">
    <property type="entry name" value="P-phosphate_BS"/>
</dbReference>
<dbReference type="Gene3D" id="3.40.50.1100">
    <property type="match status" value="2"/>
</dbReference>
<dbReference type="SUPFAM" id="SSF53686">
    <property type="entry name" value="Tryptophan synthase beta subunit-like PLP-dependent enzymes"/>
    <property type="match status" value="1"/>
</dbReference>
<evidence type="ECO:0000313" key="14">
    <source>
        <dbReference type="EMBL" id="KAH1032014.1"/>
    </source>
</evidence>
<reference evidence="14 15" key="1">
    <citation type="journal article" date="2021" name="Plant Biotechnol. J.">
        <title>Multi-omics assisted identification of the key and species-specific regulatory components of drought-tolerant mechanisms in Gossypium stocksii.</title>
        <authorList>
            <person name="Yu D."/>
            <person name="Ke L."/>
            <person name="Zhang D."/>
            <person name="Wu Y."/>
            <person name="Sun Y."/>
            <person name="Mei J."/>
            <person name="Sun J."/>
            <person name="Sun Y."/>
        </authorList>
    </citation>
    <scope>NUCLEOTIDE SEQUENCE [LARGE SCALE GENOMIC DNA]</scope>
    <source>
        <strain evidence="15">cv. E1</strain>
        <tissue evidence="14">Leaf</tissue>
    </source>
</reference>
<dbReference type="GO" id="GO:0006535">
    <property type="term" value="P:cysteine biosynthetic process from serine"/>
    <property type="evidence" value="ECO:0007669"/>
    <property type="project" value="UniProtKB-UniRule"/>
</dbReference>
<dbReference type="GO" id="GO:0004124">
    <property type="term" value="F:cysteine synthase activity"/>
    <property type="evidence" value="ECO:0007669"/>
    <property type="project" value="UniProtKB-UniRule"/>
</dbReference>
<dbReference type="PROSITE" id="PS00901">
    <property type="entry name" value="CYS_SYNTHASE"/>
    <property type="match status" value="1"/>
</dbReference>
<keyword evidence="5 12" id="KW-0028">Amino-acid biosynthesis</keyword>
<evidence type="ECO:0000256" key="9">
    <source>
        <dbReference type="ARBA" id="ARBA00047931"/>
    </source>
</evidence>
<dbReference type="Pfam" id="PF00291">
    <property type="entry name" value="PALP"/>
    <property type="match status" value="1"/>
</dbReference>
<dbReference type="PANTHER" id="PTHR10314">
    <property type="entry name" value="CYSTATHIONINE BETA-SYNTHASE"/>
    <property type="match status" value="1"/>
</dbReference>
<evidence type="ECO:0000256" key="4">
    <source>
        <dbReference type="ARBA" id="ARBA00012681"/>
    </source>
</evidence>
<evidence type="ECO:0000256" key="11">
    <source>
        <dbReference type="PIRSR" id="PIRSR605856-51"/>
    </source>
</evidence>
<dbReference type="InterPro" id="IPR005856">
    <property type="entry name" value="Cys_synth"/>
</dbReference>
<evidence type="ECO:0000256" key="3">
    <source>
        <dbReference type="ARBA" id="ARBA00007103"/>
    </source>
</evidence>
<comment type="catalytic activity">
    <reaction evidence="9 12">
        <text>O-acetyl-L-serine + hydrogen sulfide = L-cysteine + acetate</text>
        <dbReference type="Rhea" id="RHEA:14829"/>
        <dbReference type="ChEBI" id="CHEBI:29919"/>
        <dbReference type="ChEBI" id="CHEBI:30089"/>
        <dbReference type="ChEBI" id="CHEBI:35235"/>
        <dbReference type="ChEBI" id="CHEBI:58340"/>
        <dbReference type="EC" id="2.5.1.47"/>
    </reaction>
</comment>
<gene>
    <name evidence="14" type="ORF">J1N35_044188</name>
</gene>
<feature type="binding site" evidence="10">
    <location>
        <position position="79"/>
    </location>
    <ligand>
        <name>pyridoxal 5'-phosphate</name>
        <dbReference type="ChEBI" id="CHEBI:597326"/>
    </ligand>
</feature>
<organism evidence="14 15">
    <name type="scientific">Gossypium stocksii</name>
    <dbReference type="NCBI Taxonomy" id="47602"/>
    <lineage>
        <taxon>Eukaryota</taxon>
        <taxon>Viridiplantae</taxon>
        <taxon>Streptophyta</taxon>
        <taxon>Embryophyta</taxon>
        <taxon>Tracheophyta</taxon>
        <taxon>Spermatophyta</taxon>
        <taxon>Magnoliopsida</taxon>
        <taxon>eudicotyledons</taxon>
        <taxon>Gunneridae</taxon>
        <taxon>Pentapetalae</taxon>
        <taxon>rosids</taxon>
        <taxon>malvids</taxon>
        <taxon>Malvales</taxon>
        <taxon>Malvaceae</taxon>
        <taxon>Malvoideae</taxon>
        <taxon>Gossypium</taxon>
    </lineage>
</organism>
<dbReference type="InterPro" id="IPR036052">
    <property type="entry name" value="TrpB-like_PALP_sf"/>
</dbReference>
<evidence type="ECO:0000256" key="2">
    <source>
        <dbReference type="ARBA" id="ARBA00004962"/>
    </source>
</evidence>
<evidence type="ECO:0000256" key="12">
    <source>
        <dbReference type="RuleBase" id="RU003985"/>
    </source>
</evidence>
<evidence type="ECO:0000313" key="15">
    <source>
        <dbReference type="Proteomes" id="UP000828251"/>
    </source>
</evidence>
<keyword evidence="7 10" id="KW-0663">Pyridoxal phosphate</keyword>
<dbReference type="Proteomes" id="UP000828251">
    <property type="component" value="Unassembled WGS sequence"/>
</dbReference>
<evidence type="ECO:0000256" key="10">
    <source>
        <dbReference type="PIRSR" id="PIRSR605856-50"/>
    </source>
</evidence>